<protein>
    <recommendedName>
        <fullName evidence="11 13">S-adenosylmethionine:tRNA ribosyltransferase-isomerase</fullName>
        <ecNumber evidence="10 13">2.4.99.17</ecNumber>
    </recommendedName>
    <alternativeName>
        <fullName evidence="12 13">Queuosine biosynthesis protein QueA</fullName>
    </alternativeName>
</protein>
<keyword evidence="4 13" id="KW-0963">Cytoplasm</keyword>
<dbReference type="EC" id="2.4.99.17" evidence="10 13"/>
<dbReference type="Gene3D" id="3.40.1780.10">
    <property type="entry name" value="QueA-like"/>
    <property type="match status" value="1"/>
</dbReference>
<evidence type="ECO:0000256" key="12">
    <source>
        <dbReference type="ARBA" id="ARBA00076160"/>
    </source>
</evidence>
<dbReference type="EMBL" id="LICS01000018">
    <property type="protein sequence ID" value="KRO95756.1"/>
    <property type="molecule type" value="Genomic_DNA"/>
</dbReference>
<evidence type="ECO:0000256" key="8">
    <source>
        <dbReference type="ARBA" id="ARBA00052751"/>
    </source>
</evidence>
<dbReference type="GO" id="GO:0005737">
    <property type="term" value="C:cytoplasm"/>
    <property type="evidence" value="ECO:0007669"/>
    <property type="project" value="UniProtKB-SubCell"/>
</dbReference>
<comment type="caution">
    <text evidence="14">The sequence shown here is derived from an EMBL/GenBank/DDBJ whole genome shotgun (WGS) entry which is preliminary data.</text>
</comment>
<evidence type="ECO:0000256" key="7">
    <source>
        <dbReference type="ARBA" id="ARBA00022785"/>
    </source>
</evidence>
<comment type="pathway">
    <text evidence="2 13">tRNA modification; tRNA-queuosine biosynthesis.</text>
</comment>
<comment type="subcellular location">
    <subcellularLocation>
        <location evidence="1 13">Cytoplasm</location>
    </subcellularLocation>
</comment>
<dbReference type="GO" id="GO:0051075">
    <property type="term" value="F:S-adenosylmethionine:tRNA ribosyltransferase-isomerase activity"/>
    <property type="evidence" value="ECO:0007669"/>
    <property type="project" value="UniProtKB-EC"/>
</dbReference>
<comment type="similarity">
    <text evidence="9 13">Belongs to the QueA family.</text>
</comment>
<evidence type="ECO:0000313" key="15">
    <source>
        <dbReference type="Proteomes" id="UP000051027"/>
    </source>
</evidence>
<keyword evidence="6 13" id="KW-0949">S-adenosyl-L-methionine</keyword>
<dbReference type="Proteomes" id="UP000051027">
    <property type="component" value="Unassembled WGS sequence"/>
</dbReference>
<organism evidence="14 15">
    <name type="scientific">SAR86 cluster bacterium BACL1 MAG-120820-bin45</name>
    <dbReference type="NCBI Taxonomy" id="1655612"/>
    <lineage>
        <taxon>Bacteria</taxon>
        <taxon>Pseudomonadati</taxon>
        <taxon>Pseudomonadota</taxon>
        <taxon>Gammaproteobacteria</taxon>
        <taxon>SAR86 cluster</taxon>
    </lineage>
</organism>
<comment type="subunit">
    <text evidence="3 13">Monomer.</text>
</comment>
<evidence type="ECO:0000256" key="3">
    <source>
        <dbReference type="ARBA" id="ARBA00011245"/>
    </source>
</evidence>
<evidence type="ECO:0000313" key="14">
    <source>
        <dbReference type="EMBL" id="KRO95756.1"/>
    </source>
</evidence>
<dbReference type="Pfam" id="PF02547">
    <property type="entry name" value="Queuosine_synth"/>
    <property type="match status" value="1"/>
</dbReference>
<evidence type="ECO:0000256" key="10">
    <source>
        <dbReference type="ARBA" id="ARBA00066503"/>
    </source>
</evidence>
<dbReference type="PANTHER" id="PTHR30307">
    <property type="entry name" value="S-ADENOSYLMETHIONINE:TRNA RIBOSYLTRANSFERASE-ISOMERASE"/>
    <property type="match status" value="1"/>
</dbReference>
<keyword evidence="14" id="KW-0413">Isomerase</keyword>
<dbReference type="UniPathway" id="UPA00392"/>
<dbReference type="AlphaFoldDB" id="A0A0R2U8A2"/>
<evidence type="ECO:0000256" key="5">
    <source>
        <dbReference type="ARBA" id="ARBA00022679"/>
    </source>
</evidence>
<evidence type="ECO:0000256" key="1">
    <source>
        <dbReference type="ARBA" id="ARBA00004496"/>
    </source>
</evidence>
<evidence type="ECO:0000256" key="11">
    <source>
        <dbReference type="ARBA" id="ARBA00069325"/>
    </source>
</evidence>
<keyword evidence="7 13" id="KW-0671">Queuosine biosynthesis</keyword>
<dbReference type="NCBIfam" id="TIGR00113">
    <property type="entry name" value="queA"/>
    <property type="match status" value="1"/>
</dbReference>
<dbReference type="PANTHER" id="PTHR30307:SF0">
    <property type="entry name" value="S-ADENOSYLMETHIONINE:TRNA RIBOSYLTRANSFERASE-ISOMERASE"/>
    <property type="match status" value="1"/>
</dbReference>
<dbReference type="STRING" id="1655612.ABS10_06635"/>
<dbReference type="InterPro" id="IPR036100">
    <property type="entry name" value="QueA_sf"/>
</dbReference>
<evidence type="ECO:0000256" key="2">
    <source>
        <dbReference type="ARBA" id="ARBA00004691"/>
    </source>
</evidence>
<evidence type="ECO:0000256" key="9">
    <source>
        <dbReference type="ARBA" id="ARBA00061210"/>
    </source>
</evidence>
<name>A0A0R2U8A2_9GAMM</name>
<evidence type="ECO:0000256" key="13">
    <source>
        <dbReference type="HAMAP-Rule" id="MF_00113"/>
    </source>
</evidence>
<dbReference type="InterPro" id="IPR003699">
    <property type="entry name" value="QueA"/>
</dbReference>
<dbReference type="InterPro" id="IPR042118">
    <property type="entry name" value="QueA_dom1"/>
</dbReference>
<dbReference type="GO" id="GO:0008616">
    <property type="term" value="P:tRNA queuosine(34) biosynthetic process"/>
    <property type="evidence" value="ECO:0007669"/>
    <property type="project" value="UniProtKB-UniRule"/>
</dbReference>
<gene>
    <name evidence="13" type="primary">queA</name>
    <name evidence="14" type="ORF">ABS10_06635</name>
</gene>
<sequence length="342" mass="39015">MKTEKFNYDLPEHLIAQYPSKNRVESRLLACINEAEHRQFKNIASYMEKGDLLVVNQTSVIPARLHGEKSTGGKVEIFLERFLSHHQTLVQIKSSRSPKEQTQLNFCFDSKNFSAVVTGRQDNFFILEWASDPHEIFESFGEIPLPPYMHRSAEKIDEERYETVYADTQRKESVAAPTAGMHFDAQLLDEIKSKGVTLGYLNLQVGAGTFQPVKTELITEHQIHKELIEVDARLIDQIKQTKARGGRVIAVGTTSVRALETACQQGLQPFVGETQLFIYPGYKFKVVDLMITNFHLPKSSLLMLVAAFIGYEKMIDLYQLAIEKEYRFLSYGDAMLLKKNEI</sequence>
<evidence type="ECO:0000256" key="6">
    <source>
        <dbReference type="ARBA" id="ARBA00022691"/>
    </source>
</evidence>
<dbReference type="SUPFAM" id="SSF111337">
    <property type="entry name" value="QueA-like"/>
    <property type="match status" value="1"/>
</dbReference>
<dbReference type="InterPro" id="IPR042119">
    <property type="entry name" value="QueA_dom2"/>
</dbReference>
<accession>A0A0R2U8A2</accession>
<proteinExistence type="inferred from homology"/>
<dbReference type="Gene3D" id="2.40.10.240">
    <property type="entry name" value="QueA-like"/>
    <property type="match status" value="1"/>
</dbReference>
<dbReference type="NCBIfam" id="NF001140">
    <property type="entry name" value="PRK00147.1"/>
    <property type="match status" value="1"/>
</dbReference>
<evidence type="ECO:0000256" key="4">
    <source>
        <dbReference type="ARBA" id="ARBA00022490"/>
    </source>
</evidence>
<dbReference type="HAMAP" id="MF_00113">
    <property type="entry name" value="QueA"/>
    <property type="match status" value="1"/>
</dbReference>
<reference evidence="14 15" key="1">
    <citation type="submission" date="2015-10" db="EMBL/GenBank/DDBJ databases">
        <title>Metagenome-Assembled Genomes uncover a global brackish microbiome.</title>
        <authorList>
            <person name="Hugerth L.W."/>
            <person name="Larsson J."/>
            <person name="Alneberg J."/>
            <person name="Lindh M.V."/>
            <person name="Legrand C."/>
            <person name="Pinhassi J."/>
            <person name="Andersson A.F."/>
        </authorList>
    </citation>
    <scope>NUCLEOTIDE SEQUENCE [LARGE SCALE GENOMIC DNA]</scope>
    <source>
        <strain evidence="14">BACL1 MAG-120820-bin45</strain>
    </source>
</reference>
<dbReference type="FunFam" id="3.40.1780.10:FF:000001">
    <property type="entry name" value="S-adenosylmethionine:tRNA ribosyltransferase-isomerase"/>
    <property type="match status" value="1"/>
</dbReference>
<comment type="function">
    <text evidence="13">Transfers and isomerizes the ribose moiety from AdoMet to the 7-aminomethyl group of 7-deazaguanine (preQ1-tRNA) to give epoxyqueuosine (oQ-tRNA).</text>
</comment>
<comment type="catalytic activity">
    <reaction evidence="8 13">
        <text>7-aminomethyl-7-carbaguanosine(34) in tRNA + S-adenosyl-L-methionine = epoxyqueuosine(34) in tRNA + adenine + L-methionine + 2 H(+)</text>
        <dbReference type="Rhea" id="RHEA:32155"/>
        <dbReference type="Rhea" id="RHEA-COMP:10342"/>
        <dbReference type="Rhea" id="RHEA-COMP:18582"/>
        <dbReference type="ChEBI" id="CHEBI:15378"/>
        <dbReference type="ChEBI" id="CHEBI:16708"/>
        <dbReference type="ChEBI" id="CHEBI:57844"/>
        <dbReference type="ChEBI" id="CHEBI:59789"/>
        <dbReference type="ChEBI" id="CHEBI:82833"/>
        <dbReference type="ChEBI" id="CHEBI:194443"/>
        <dbReference type="EC" id="2.4.99.17"/>
    </reaction>
</comment>
<keyword evidence="5 13" id="KW-0808">Transferase</keyword>